<dbReference type="AlphaFoldDB" id="A0A4C1TIL6"/>
<organism evidence="1 2">
    <name type="scientific">Eumeta variegata</name>
    <name type="common">Bagworm moth</name>
    <name type="synonym">Eumeta japonica</name>
    <dbReference type="NCBI Taxonomy" id="151549"/>
    <lineage>
        <taxon>Eukaryota</taxon>
        <taxon>Metazoa</taxon>
        <taxon>Ecdysozoa</taxon>
        <taxon>Arthropoda</taxon>
        <taxon>Hexapoda</taxon>
        <taxon>Insecta</taxon>
        <taxon>Pterygota</taxon>
        <taxon>Neoptera</taxon>
        <taxon>Endopterygota</taxon>
        <taxon>Lepidoptera</taxon>
        <taxon>Glossata</taxon>
        <taxon>Ditrysia</taxon>
        <taxon>Tineoidea</taxon>
        <taxon>Psychidae</taxon>
        <taxon>Oiketicinae</taxon>
        <taxon>Eumeta</taxon>
    </lineage>
</organism>
<name>A0A4C1TIL6_EUMVA</name>
<dbReference type="OrthoDB" id="10256309at2759"/>
<dbReference type="GO" id="GO:0009982">
    <property type="term" value="F:pseudouridine synthase activity"/>
    <property type="evidence" value="ECO:0007669"/>
    <property type="project" value="InterPro"/>
</dbReference>
<evidence type="ECO:0000313" key="1">
    <source>
        <dbReference type="EMBL" id="GBP14389.1"/>
    </source>
</evidence>
<gene>
    <name evidence="1" type="primary">Pus1</name>
    <name evidence="1" type="ORF">EVAR_72023_1</name>
</gene>
<evidence type="ECO:0000313" key="2">
    <source>
        <dbReference type="Proteomes" id="UP000299102"/>
    </source>
</evidence>
<dbReference type="STRING" id="151549.A0A4C1TIL6"/>
<dbReference type="EMBL" id="BGZK01005514">
    <property type="protein sequence ID" value="GBP14389.1"/>
    <property type="molecule type" value="Genomic_DNA"/>
</dbReference>
<sequence>MMFNCSQPFQSPQGVEFVTLKHPRRALTEERLDLPMAPGLGLVLDTVHYRRYNERYSQDGIHNPLLWEKQEPEIQEFIEKKILDNIYRTECEQKPLLEWLETLPLHSYDQKGR</sequence>
<keyword evidence="2" id="KW-1185">Reference proteome</keyword>
<protein>
    <submittedName>
        <fullName evidence="1">tRNA pseudouridine synthase A</fullName>
    </submittedName>
</protein>
<dbReference type="Proteomes" id="UP000299102">
    <property type="component" value="Unassembled WGS sequence"/>
</dbReference>
<reference evidence="1 2" key="1">
    <citation type="journal article" date="2019" name="Commun. Biol.">
        <title>The bagworm genome reveals a unique fibroin gene that provides high tensile strength.</title>
        <authorList>
            <person name="Kono N."/>
            <person name="Nakamura H."/>
            <person name="Ohtoshi R."/>
            <person name="Tomita M."/>
            <person name="Numata K."/>
            <person name="Arakawa K."/>
        </authorList>
    </citation>
    <scope>NUCLEOTIDE SEQUENCE [LARGE SCALE GENOMIC DNA]</scope>
</reference>
<dbReference type="GO" id="GO:0003723">
    <property type="term" value="F:RNA binding"/>
    <property type="evidence" value="ECO:0007669"/>
    <property type="project" value="InterPro"/>
</dbReference>
<accession>A0A4C1TIL6</accession>
<dbReference type="Gene3D" id="3.30.70.660">
    <property type="entry name" value="Pseudouridine synthase I, catalytic domain, C-terminal subdomain"/>
    <property type="match status" value="1"/>
</dbReference>
<comment type="caution">
    <text evidence="1">The sequence shown here is derived from an EMBL/GenBank/DDBJ whole genome shotgun (WGS) entry which is preliminary data.</text>
</comment>
<dbReference type="InterPro" id="IPR020095">
    <property type="entry name" value="PsdUridine_synth_TruA_C"/>
</dbReference>
<proteinExistence type="predicted"/>